<gene>
    <name evidence="7" type="ORF">AFM16_26105</name>
    <name evidence="8" type="ORF">HCX60_26545</name>
</gene>
<proteinExistence type="inferred from homology"/>
<evidence type="ECO:0000313" key="7">
    <source>
        <dbReference type="EMBL" id="OOQ49764.1"/>
    </source>
</evidence>
<comment type="similarity">
    <text evidence="6">Belongs to the Vsr family.</text>
</comment>
<evidence type="ECO:0000256" key="2">
    <source>
        <dbReference type="ARBA" id="ARBA00022759"/>
    </source>
</evidence>
<dbReference type="NCBIfam" id="TIGR00632">
    <property type="entry name" value="vsr"/>
    <property type="match status" value="1"/>
</dbReference>
<keyword evidence="4" id="KW-0378">Hydrolase</keyword>
<organism evidence="8 10">
    <name type="scientific">Streptomyces antibioticus</name>
    <dbReference type="NCBI Taxonomy" id="1890"/>
    <lineage>
        <taxon>Bacteria</taxon>
        <taxon>Bacillati</taxon>
        <taxon>Actinomycetota</taxon>
        <taxon>Actinomycetes</taxon>
        <taxon>Kitasatosporales</taxon>
        <taxon>Streptomycetaceae</taxon>
        <taxon>Streptomyces</taxon>
    </lineage>
</organism>
<dbReference type="EMBL" id="CP050692">
    <property type="protein sequence ID" value="QIT49108.1"/>
    <property type="molecule type" value="Genomic_DNA"/>
</dbReference>
<dbReference type="GO" id="GO:0006298">
    <property type="term" value="P:mismatch repair"/>
    <property type="evidence" value="ECO:0007669"/>
    <property type="project" value="InterPro"/>
</dbReference>
<protein>
    <submittedName>
        <fullName evidence="8">Very short patch repair endonuclease</fullName>
    </submittedName>
</protein>
<dbReference type="AlphaFoldDB" id="A0AAE6YG51"/>
<evidence type="ECO:0000256" key="1">
    <source>
        <dbReference type="ARBA" id="ARBA00022722"/>
    </source>
</evidence>
<dbReference type="REBASE" id="402553">
    <property type="entry name" value="V.San41481ORF26540P"/>
</dbReference>
<dbReference type="GO" id="GO:0004519">
    <property type="term" value="F:endonuclease activity"/>
    <property type="evidence" value="ECO:0007669"/>
    <property type="project" value="UniProtKB-KW"/>
</dbReference>
<keyword evidence="5" id="KW-0234">DNA repair</keyword>
<dbReference type="GO" id="GO:0016787">
    <property type="term" value="F:hydrolase activity"/>
    <property type="evidence" value="ECO:0007669"/>
    <property type="project" value="UniProtKB-KW"/>
</dbReference>
<evidence type="ECO:0000313" key="9">
    <source>
        <dbReference type="Proteomes" id="UP000190306"/>
    </source>
</evidence>
<evidence type="ECO:0000256" key="4">
    <source>
        <dbReference type="ARBA" id="ARBA00022801"/>
    </source>
</evidence>
<evidence type="ECO:0000313" key="8">
    <source>
        <dbReference type="EMBL" id="QIT49108.1"/>
    </source>
</evidence>
<accession>A0AAE6YG51</accession>
<evidence type="ECO:0000256" key="3">
    <source>
        <dbReference type="ARBA" id="ARBA00022763"/>
    </source>
</evidence>
<keyword evidence="2 8" id="KW-0255">Endonuclease</keyword>
<sequence>MAAVPNRNTRPEVTLRKALWRRGLRYRVRTTLPGKPDITFPGARLAVFVDGDFWHGNAWKIRGLPSFEAQFDRMNNPDFWRAKLRKNMTRDAEVNTTLTQAGWTVYRVFESRLKRDLDEVVEEIFQLIHARTSQ</sequence>
<dbReference type="Pfam" id="PF03852">
    <property type="entry name" value="Vsr"/>
    <property type="match status" value="1"/>
</dbReference>
<dbReference type="InterPro" id="IPR004603">
    <property type="entry name" value="DNA_mismatch_endonuc_vsr"/>
</dbReference>
<name>A0AAE6YG51_STRAT</name>
<dbReference type="SUPFAM" id="SSF52980">
    <property type="entry name" value="Restriction endonuclease-like"/>
    <property type="match status" value="1"/>
</dbReference>
<keyword evidence="3" id="KW-0227">DNA damage</keyword>
<evidence type="ECO:0000313" key="10">
    <source>
        <dbReference type="Proteomes" id="UP000502504"/>
    </source>
</evidence>
<dbReference type="Proteomes" id="UP000190306">
    <property type="component" value="Chromosome"/>
</dbReference>
<dbReference type="InterPro" id="IPR011335">
    <property type="entry name" value="Restrct_endonuc-II-like"/>
</dbReference>
<reference evidence="7 9" key="1">
    <citation type="submission" date="2015-07" db="EMBL/GenBank/DDBJ databases">
        <title>Draft Genome Sequence of Streptomyces antibioticus, IMRU 3720 reveals insights in the evolution of actinomycin biosynthetic gene clusters in Streptomyces.</title>
        <authorList>
            <person name="Crnovcic I."/>
            <person name="Ruckert C."/>
            <person name="Kalinowksi J."/>
            <person name="Keller U."/>
        </authorList>
    </citation>
    <scope>NUCLEOTIDE SEQUENCE [LARGE SCALE GENOMIC DNA]</scope>
    <source>
        <strain evidence="7 9">DSM 41481</strain>
    </source>
</reference>
<reference evidence="8 10" key="2">
    <citation type="submission" date="2020-03" db="EMBL/GenBank/DDBJ databases">
        <title>Is there a link between lipid content and antibiotic production in Streptomyces?</title>
        <authorList>
            <person name="David M."/>
            <person name="Lejeune C."/>
            <person name="Abreu S."/>
            <person name="Thibessard A."/>
            <person name="Leblond P."/>
            <person name="Chaminade P."/>
            <person name="Virolle M.-J."/>
        </authorList>
    </citation>
    <scope>NUCLEOTIDE SEQUENCE [LARGE SCALE GENOMIC DNA]</scope>
    <source>
        <strain evidence="8 10">DSM 41481</strain>
    </source>
</reference>
<keyword evidence="9" id="KW-1185">Reference proteome</keyword>
<evidence type="ECO:0000256" key="6">
    <source>
        <dbReference type="ARBA" id="ARBA00029466"/>
    </source>
</evidence>
<dbReference type="Gene3D" id="3.40.960.10">
    <property type="entry name" value="VSR Endonuclease"/>
    <property type="match status" value="1"/>
</dbReference>
<dbReference type="EMBL" id="LHQL01000011">
    <property type="protein sequence ID" value="OOQ49764.1"/>
    <property type="molecule type" value="Genomic_DNA"/>
</dbReference>
<dbReference type="Proteomes" id="UP000502504">
    <property type="component" value="Chromosome"/>
</dbReference>
<dbReference type="CDD" id="cd00221">
    <property type="entry name" value="Vsr"/>
    <property type="match status" value="1"/>
</dbReference>
<evidence type="ECO:0000256" key="5">
    <source>
        <dbReference type="ARBA" id="ARBA00023204"/>
    </source>
</evidence>
<keyword evidence="1" id="KW-0540">Nuclease</keyword>